<dbReference type="PANTHER" id="PTHR24126:SF14">
    <property type="entry name" value="ANK_REP_REGION DOMAIN-CONTAINING PROTEIN"/>
    <property type="match status" value="1"/>
</dbReference>
<evidence type="ECO:0000313" key="5">
    <source>
        <dbReference type="Proteomes" id="UP000240461"/>
    </source>
</evidence>
<dbReference type="KEGG" id="vg:80514362"/>
<dbReference type="Pfam" id="PF12796">
    <property type="entry name" value="Ank_2"/>
    <property type="match status" value="2"/>
</dbReference>
<feature type="region of interest" description="Disordered" evidence="3">
    <location>
        <begin position="255"/>
        <end position="283"/>
    </location>
</feature>
<evidence type="ECO:0000313" key="4">
    <source>
        <dbReference type="EMBL" id="AKI80564.1"/>
    </source>
</evidence>
<protein>
    <submittedName>
        <fullName evidence="4">Ankyrin repeat-containing protein</fullName>
    </submittedName>
</protein>
<sequence length="283" mass="32276">MDFSDLKKPGKVFFTITDEPEIKNGFLLKDGLNIIDSNEEVPQVFDCDRKPIVPNLLYFTEPKYICEYMAYGIYLREVYLPDDPKLRITRMKNFPCEKSMMYGANMIILGKKYNLSNPKTYEYIEKCGGKLRYDGDNALLMAAENGYYEVVKYLIDKGCNPSSDCDYALRTAAEKGHIDVVKLLLEKGADITSHNHWPLSYAALEGKFEMVKFLISRGADIRAKNYNPIKYALDGGHREIADYMLDLCPEIGCVSDDDDDNDDDDTYDSDSSDYSEDDSEPTN</sequence>
<dbReference type="PANTHER" id="PTHR24126">
    <property type="entry name" value="ANKYRIN REPEAT, PH AND SEC7 DOMAIN CONTAINING PROTEIN SECG-RELATED"/>
    <property type="match status" value="1"/>
</dbReference>
<keyword evidence="2" id="KW-0040">ANK repeat</keyword>
<evidence type="ECO:0000256" key="2">
    <source>
        <dbReference type="ARBA" id="ARBA00023043"/>
    </source>
</evidence>
<dbReference type="InterPro" id="IPR002110">
    <property type="entry name" value="Ankyrin_rpt"/>
</dbReference>
<dbReference type="EMBL" id="KM982402">
    <property type="protein sequence ID" value="AKI80564.1"/>
    <property type="molecule type" value="Genomic_DNA"/>
</dbReference>
<dbReference type="SMART" id="SM00248">
    <property type="entry name" value="ANK"/>
    <property type="match status" value="4"/>
</dbReference>
<evidence type="ECO:0000256" key="3">
    <source>
        <dbReference type="SAM" id="MobiDB-lite"/>
    </source>
</evidence>
<dbReference type="PROSITE" id="PS50297">
    <property type="entry name" value="ANK_REP_REGION"/>
    <property type="match status" value="3"/>
</dbReference>
<dbReference type="Proteomes" id="UP000240461">
    <property type="component" value="Segment"/>
</dbReference>
<keyword evidence="1" id="KW-0677">Repeat</keyword>
<organism evidence="4 5">
    <name type="scientific">Acanthamoeba polyphaga mimivirus Kroon</name>
    <dbReference type="NCBI Taxonomy" id="3069720"/>
    <lineage>
        <taxon>Viruses</taxon>
        <taxon>Varidnaviria</taxon>
        <taxon>Bamfordvirae</taxon>
        <taxon>Nucleocytoviricota</taxon>
        <taxon>Megaviricetes</taxon>
        <taxon>Imitervirales</taxon>
        <taxon>Mimiviridae</taxon>
        <taxon>Megamimivirinae</taxon>
        <taxon>Mimivirus</taxon>
        <taxon>Mimivirus lagoaense</taxon>
    </lineage>
</organism>
<keyword evidence="5" id="KW-1185">Reference proteome</keyword>
<reference evidence="4 5" key="1">
    <citation type="submission" date="2014-10" db="EMBL/GenBank/DDBJ databases">
        <title>Pan-genome analysis of Brazilian lineage A amoebal mimiviruses.</title>
        <authorList>
            <person name="Assis F.L."/>
            <person name="Abrahao J.S."/>
            <person name="Kroon E.G."/>
            <person name="Dornas F.P."/>
            <person name="Andrade K.R."/>
            <person name="Borato P.V.M."/>
            <person name="Pilotto M.R."/>
            <person name="Benamar S."/>
            <person name="LaScola B."/>
            <person name="Colson P."/>
        </authorList>
    </citation>
    <scope>NUCLEOTIDE SEQUENCE [LARGE SCALE GENOMIC DNA]</scope>
    <source>
        <strain evidence="4 5">Kroon</strain>
    </source>
</reference>
<dbReference type="Gene3D" id="1.25.40.20">
    <property type="entry name" value="Ankyrin repeat-containing domain"/>
    <property type="match status" value="1"/>
</dbReference>
<proteinExistence type="predicted"/>
<dbReference type="InterPro" id="IPR036770">
    <property type="entry name" value="Ankyrin_rpt-contain_sf"/>
</dbReference>
<dbReference type="PROSITE" id="PS50088">
    <property type="entry name" value="ANK_REPEAT"/>
    <property type="match status" value="3"/>
</dbReference>
<dbReference type="PRINTS" id="PR01415">
    <property type="entry name" value="ANKYRIN"/>
</dbReference>
<dbReference type="SUPFAM" id="SSF48403">
    <property type="entry name" value="Ankyrin repeat"/>
    <property type="match status" value="1"/>
</dbReference>
<evidence type="ECO:0000256" key="1">
    <source>
        <dbReference type="ARBA" id="ARBA00022737"/>
    </source>
</evidence>
<name>A0A0G2Y7N8_9VIRU</name>
<accession>A0A0G2Y7N8</accession>